<organism evidence="1 2">
    <name type="scientific">Bacillus cereus</name>
    <dbReference type="NCBI Taxonomy" id="1396"/>
    <lineage>
        <taxon>Bacteria</taxon>
        <taxon>Bacillati</taxon>
        <taxon>Bacillota</taxon>
        <taxon>Bacilli</taxon>
        <taxon>Bacillales</taxon>
        <taxon>Bacillaceae</taxon>
        <taxon>Bacillus</taxon>
        <taxon>Bacillus cereus group</taxon>
    </lineage>
</organism>
<name>A0A161TPC0_BACCE</name>
<evidence type="ECO:0000313" key="1">
    <source>
        <dbReference type="EMBL" id="KZD55628.1"/>
    </source>
</evidence>
<dbReference type="Proteomes" id="UP000076482">
    <property type="component" value="Unassembled WGS sequence"/>
</dbReference>
<gene>
    <name evidence="1" type="ORF">B4088_5373</name>
</gene>
<proteinExistence type="predicted"/>
<dbReference type="AlphaFoldDB" id="A0A161TPC0"/>
<protein>
    <submittedName>
        <fullName evidence="1">Uncharacterized protein</fullName>
    </submittedName>
</protein>
<dbReference type="RefSeq" id="WP_063262890.1">
    <property type="nucleotide sequence ID" value="NZ_LJKE01000104.1"/>
</dbReference>
<dbReference type="PATRIC" id="fig|1396.535.peg.5934"/>
<evidence type="ECO:0000313" key="2">
    <source>
        <dbReference type="Proteomes" id="UP000076482"/>
    </source>
</evidence>
<sequence length="186" mass="21972">MTNLTENTTNESAIVEEKKYWVVDVQNHEKFHEYTLDEAKEHLKNHFDEEDYEEEGEMEDHFERIDKADAEELGDLLHCISWMIFEAENEFLEYAEFEALKWDVEKVLKIEKYHSMLCVSGLIGNTLYFYAVKDDKKMYVKITFTEGEEAGKISIEDTPKTTDAVEDIPEDKEVWTFRKNVDMNCA</sequence>
<accession>A0A161TPC0</accession>
<comment type="caution">
    <text evidence="1">The sequence shown here is derived from an EMBL/GenBank/DDBJ whole genome shotgun (WGS) entry which is preliminary data.</text>
</comment>
<dbReference type="EMBL" id="LJKE01000104">
    <property type="protein sequence ID" value="KZD55628.1"/>
    <property type="molecule type" value="Genomic_DNA"/>
</dbReference>
<reference evidence="1 2" key="1">
    <citation type="submission" date="2015-09" db="EMBL/GenBank/DDBJ databases">
        <title>Bacillus cereus food isolates.</title>
        <authorList>
            <person name="Boekhorst J."/>
        </authorList>
    </citation>
    <scope>NUCLEOTIDE SEQUENCE [LARGE SCALE GENOMIC DNA]</scope>
    <source>
        <strain evidence="1 2">B4088</strain>
    </source>
</reference>